<dbReference type="Gene3D" id="3.60.15.10">
    <property type="entry name" value="Ribonuclease Z/Hydroxyacylglutathione hydrolase-like"/>
    <property type="match status" value="1"/>
</dbReference>
<evidence type="ECO:0000313" key="5">
    <source>
        <dbReference type="Proteomes" id="UP001252270"/>
    </source>
</evidence>
<comment type="caution">
    <text evidence="4">The sequence shown here is derived from an EMBL/GenBank/DDBJ whole genome shotgun (WGS) entry which is preliminary data.</text>
</comment>
<proteinExistence type="inferred from homology"/>
<organism evidence="4 5">
    <name type="scientific">Halomonas mongoliensis</name>
    <dbReference type="NCBI Taxonomy" id="321265"/>
    <lineage>
        <taxon>Bacteria</taxon>
        <taxon>Pseudomonadati</taxon>
        <taxon>Pseudomonadota</taxon>
        <taxon>Gammaproteobacteria</taxon>
        <taxon>Oceanospirillales</taxon>
        <taxon>Halomonadaceae</taxon>
        <taxon>Halomonas</taxon>
    </lineage>
</organism>
<dbReference type="EMBL" id="JARWAL010000003">
    <property type="protein sequence ID" value="MDR5892015.1"/>
    <property type="molecule type" value="Genomic_DNA"/>
</dbReference>
<sequence length="313" mass="33903">MSRHARRGRAGLAAVLALLAPPLLACEPELTPVAPATWVVEGAREEIAADNCGLIANLGVIATGEGVVLIDSGPSRTLGEALEAEIMALTGQPVRWVLNTHHHPDHVFGNQAFANAEVLALAGTAEAMARDAAAFEANLRRLLGEAFAGTRLRLPDRAVAPGRHDFGGYPLELHAFRGHSGADLVIFDAATGVLFAGDLVFHQRTATTPHTPGLQAWIEELDRLEALRYRVMVPGHGPVDHEGAALAQTRDYLAWLDRHFDEQASRGATANQVREAPLPERFAGLALAEYELTRSLSHLYPRYEQRWLWGEAP</sequence>
<protein>
    <submittedName>
        <fullName evidence="4">Quinoprotein relay system zinc metallohydrolase 1</fullName>
    </submittedName>
</protein>
<evidence type="ECO:0000259" key="3">
    <source>
        <dbReference type="SMART" id="SM00849"/>
    </source>
</evidence>
<feature type="chain" id="PRO_5046903952" evidence="2">
    <location>
        <begin position="26"/>
        <end position="313"/>
    </location>
</feature>
<reference evidence="4 5" key="1">
    <citation type="submission" date="2023-04" db="EMBL/GenBank/DDBJ databases">
        <title>A long-awaited taxogenomic arrangement of the family Halomonadaceae.</title>
        <authorList>
            <person name="De La Haba R."/>
            <person name="Chuvochina M."/>
            <person name="Wittouck S."/>
            <person name="Arahal D.R."/>
            <person name="Sanchez-Porro C."/>
            <person name="Hugenholtz P."/>
            <person name="Ventosa A."/>
        </authorList>
    </citation>
    <scope>NUCLEOTIDE SEQUENCE [LARGE SCALE GENOMIC DNA]</scope>
    <source>
        <strain evidence="4 5">DSM 17332</strain>
    </source>
</reference>
<dbReference type="InterPro" id="IPR036866">
    <property type="entry name" value="RibonucZ/Hydroxyglut_hydro"/>
</dbReference>
<dbReference type="InterPro" id="IPR030811">
    <property type="entry name" value="SoxH-rel_PQQ_1"/>
</dbReference>
<dbReference type="CDD" id="cd16282">
    <property type="entry name" value="metallo-hydrolase-like_MBL-fold"/>
    <property type="match status" value="1"/>
</dbReference>
<dbReference type="SUPFAM" id="SSF56281">
    <property type="entry name" value="Metallo-hydrolase/oxidoreductase"/>
    <property type="match status" value="1"/>
</dbReference>
<feature type="signal peptide" evidence="2">
    <location>
        <begin position="1"/>
        <end position="25"/>
    </location>
</feature>
<name>A0ABU1GJM3_9GAMM</name>
<dbReference type="PANTHER" id="PTHR42951">
    <property type="entry name" value="METALLO-BETA-LACTAMASE DOMAIN-CONTAINING"/>
    <property type="match status" value="1"/>
</dbReference>
<keyword evidence="2" id="KW-0732">Signal</keyword>
<dbReference type="InterPro" id="IPR001279">
    <property type="entry name" value="Metallo-B-lactamas"/>
</dbReference>
<evidence type="ECO:0000256" key="2">
    <source>
        <dbReference type="SAM" id="SignalP"/>
    </source>
</evidence>
<accession>A0ABU1GJM3</accession>
<evidence type="ECO:0000256" key="1">
    <source>
        <dbReference type="ARBA" id="ARBA00005250"/>
    </source>
</evidence>
<comment type="similarity">
    <text evidence="1">Belongs to the metallo-beta-lactamase superfamily. Class-B beta-lactamase family.</text>
</comment>
<evidence type="ECO:0000313" key="4">
    <source>
        <dbReference type="EMBL" id="MDR5892015.1"/>
    </source>
</evidence>
<dbReference type="PANTHER" id="PTHR42951:SF4">
    <property type="entry name" value="ACYL-COENZYME A THIOESTERASE MBLAC2"/>
    <property type="match status" value="1"/>
</dbReference>
<dbReference type="Pfam" id="PF00753">
    <property type="entry name" value="Lactamase_B"/>
    <property type="match status" value="1"/>
</dbReference>
<dbReference type="Proteomes" id="UP001252270">
    <property type="component" value="Unassembled WGS sequence"/>
</dbReference>
<feature type="domain" description="Metallo-beta-lactamase" evidence="3">
    <location>
        <begin position="55"/>
        <end position="236"/>
    </location>
</feature>
<dbReference type="SMART" id="SM00849">
    <property type="entry name" value="Lactamase_B"/>
    <property type="match status" value="1"/>
</dbReference>
<dbReference type="RefSeq" id="WP_309635911.1">
    <property type="nucleotide sequence ID" value="NZ_JARWAL010000003.1"/>
</dbReference>
<dbReference type="NCBIfam" id="TIGR04558">
    <property type="entry name" value="SoxH_rel_PQQ_1"/>
    <property type="match status" value="1"/>
</dbReference>
<dbReference type="InterPro" id="IPR050855">
    <property type="entry name" value="NDM-1-like"/>
</dbReference>
<gene>
    <name evidence="4" type="ORF">QC820_04240</name>
</gene>
<keyword evidence="5" id="KW-1185">Reference proteome</keyword>